<organism evidence="1 2">
    <name type="scientific">Thalassolituus pacificus</name>
    <dbReference type="NCBI Taxonomy" id="2975440"/>
    <lineage>
        <taxon>Bacteria</taxon>
        <taxon>Pseudomonadati</taxon>
        <taxon>Pseudomonadota</taxon>
        <taxon>Gammaproteobacteria</taxon>
        <taxon>Oceanospirillales</taxon>
        <taxon>Oceanospirillaceae</taxon>
        <taxon>Thalassolituus</taxon>
    </lineage>
</organism>
<keyword evidence="2" id="KW-1185">Reference proteome</keyword>
<dbReference type="Gene3D" id="3.90.660.10">
    <property type="match status" value="1"/>
</dbReference>
<reference evidence="1" key="2">
    <citation type="submission" date="2022-08" db="EMBL/GenBank/DDBJ databases">
        <authorList>
            <person name="Dong C."/>
        </authorList>
    </citation>
    <scope>NUCLEOTIDE SEQUENCE</scope>
    <source>
        <strain evidence="1">59MF3M-4</strain>
    </source>
</reference>
<comment type="caution">
    <text evidence="1">The sequence shown here is derived from an EMBL/GenBank/DDBJ whole genome shotgun (WGS) entry which is preliminary data.</text>
</comment>
<name>A0A9X2WD31_9GAMM</name>
<dbReference type="InterPro" id="IPR036188">
    <property type="entry name" value="FAD/NAD-bd_sf"/>
</dbReference>
<proteinExistence type="predicted"/>
<dbReference type="AlphaFoldDB" id="A0A9X2WD31"/>
<dbReference type="RefSeq" id="WP_260975039.1">
    <property type="nucleotide sequence ID" value="NZ_JAOANI010000012.1"/>
</dbReference>
<accession>A0A9X2WD31</accession>
<protein>
    <submittedName>
        <fullName evidence="1">FAD-dependent oxidoreductase</fullName>
    </submittedName>
</protein>
<evidence type="ECO:0000313" key="1">
    <source>
        <dbReference type="EMBL" id="MCT7358118.1"/>
    </source>
</evidence>
<dbReference type="Pfam" id="PF13450">
    <property type="entry name" value="NAD_binding_8"/>
    <property type="match status" value="1"/>
</dbReference>
<dbReference type="Proteomes" id="UP001147830">
    <property type="component" value="Unassembled WGS sequence"/>
</dbReference>
<dbReference type="EMBL" id="JAOANI010000012">
    <property type="protein sequence ID" value="MCT7358118.1"/>
    <property type="molecule type" value="Genomic_DNA"/>
</dbReference>
<reference evidence="1" key="1">
    <citation type="journal article" date="2022" name="Front. Microbiol.">
        <title>Genome-based taxonomic rearrangement of Oceanobacter-related bacteria including the description of Thalassolituus hydrocarbonoclasticus sp. nov. and Thalassolituus pacificus sp. nov. and emended description of the genus Thalassolituus.</title>
        <authorList>
            <person name="Dong C."/>
            <person name="Wei L."/>
            <person name="Wang J."/>
            <person name="Lai Q."/>
            <person name="Huang Z."/>
            <person name="Shao Z."/>
        </authorList>
    </citation>
    <scope>NUCLEOTIDE SEQUENCE</scope>
    <source>
        <strain evidence="1">59MF3M-4</strain>
    </source>
</reference>
<sequence>MAHIAIIGAGMAGLSALQYLAEQGHEVTVFDKSRGSGGRMASKKVDDASWDMGAQFIRAHSAAFTAQLQQWQQYGWVDEWNITPWTADANGLHPSPDNVQRYVGMPRMTGLSRSLLEPAAAFVASTRIISASREASAREWSLSSDDGKTFGPFDGLLINTPPQQAIPLLSAAPQLAAQCEEVDMLPCWTLLLTLPEAMSSAADAVFVKQGPLSWIARNNSKPGRDKKEAWVIQASHEWSRQQVDAPREQVQQELLSAFFAALQQPQQQPDTLWLHRWLYAIPANSLTLGALSDISQHLVVCGDWCHSPSLEGAWLSGQQAARTLLTTLPNMAEEPL</sequence>
<dbReference type="PANTHER" id="PTHR16128:SF5">
    <property type="entry name" value="FAD_NAD(P)-BINDING OXIDOREDUCTASE FAMILY PROTEIN"/>
    <property type="match status" value="1"/>
</dbReference>
<dbReference type="PRINTS" id="PR00419">
    <property type="entry name" value="ADXRDTASE"/>
</dbReference>
<gene>
    <name evidence="1" type="ORF">NYR02_03660</name>
</gene>
<evidence type="ECO:0000313" key="2">
    <source>
        <dbReference type="Proteomes" id="UP001147830"/>
    </source>
</evidence>
<dbReference type="PANTHER" id="PTHR16128">
    <property type="entry name" value="FAD/NAD(P)-BINDING OXIDOREDUCTASE FAMILY PROTEIN"/>
    <property type="match status" value="1"/>
</dbReference>
<dbReference type="SUPFAM" id="SSF51905">
    <property type="entry name" value="FAD/NAD(P)-binding domain"/>
    <property type="match status" value="1"/>
</dbReference>
<dbReference type="Gene3D" id="3.50.50.60">
    <property type="entry name" value="FAD/NAD(P)-binding domain"/>
    <property type="match status" value="1"/>
</dbReference>